<name>M4HWQ1_9GAMM</name>
<evidence type="ECO:0000313" key="1">
    <source>
        <dbReference type="EMBL" id="AFT63974.1"/>
    </source>
</evidence>
<accession>M4HWQ1</accession>
<proteinExistence type="predicted"/>
<organism evidence="1">
    <name type="scientific">gamma proteobacterium D250</name>
    <dbReference type="NCBI Taxonomy" id="649546"/>
    <lineage>
        <taxon>Bacteria</taxon>
        <taxon>Pseudomonadati</taxon>
        <taxon>Pseudomonadota</taxon>
        <taxon>Gammaproteobacteria</taxon>
    </lineage>
</organism>
<dbReference type="NCBIfam" id="NF033563">
    <property type="entry name" value="transpos_IS30"/>
    <property type="match status" value="1"/>
</dbReference>
<dbReference type="InterPro" id="IPR053392">
    <property type="entry name" value="Transposase_IS30-like"/>
</dbReference>
<dbReference type="PANTHER" id="PTHR10948:SF23">
    <property type="entry name" value="TRANSPOSASE INSI FOR INSERTION SEQUENCE ELEMENT IS30A-RELATED"/>
    <property type="match status" value="1"/>
</dbReference>
<sequence length="148" mass="17013">MAEERRRQAGKPTKMLPKAIALIESKLKLQWSLEQISGWLDREEGQSISYETIYLLYIWADKQRGGTLYENLRRRDRPYNKRVNGKSTRGHIKNAISIEERPQGVDDKSRIGDWEIDTVIGKGHSSALVTIVDRKSKFTLSQQVVSAQ</sequence>
<dbReference type="GO" id="GO:0004803">
    <property type="term" value="F:transposase activity"/>
    <property type="evidence" value="ECO:0007669"/>
    <property type="project" value="TreeGrafter"/>
</dbReference>
<dbReference type="InterPro" id="IPR051917">
    <property type="entry name" value="Transposase-Integrase"/>
</dbReference>
<dbReference type="EMBL" id="JX523949">
    <property type="protein sequence ID" value="AFT63974.1"/>
    <property type="molecule type" value="Genomic_DNA"/>
</dbReference>
<protein>
    <submittedName>
        <fullName evidence="1">Integrase catalytic region</fullName>
    </submittedName>
</protein>
<dbReference type="GO" id="GO:0005829">
    <property type="term" value="C:cytosol"/>
    <property type="evidence" value="ECO:0007669"/>
    <property type="project" value="TreeGrafter"/>
</dbReference>
<dbReference type="PANTHER" id="PTHR10948">
    <property type="entry name" value="TRANSPOSASE"/>
    <property type="match status" value="1"/>
</dbReference>
<dbReference type="AlphaFoldDB" id="M4HWQ1"/>
<reference evidence="1" key="1">
    <citation type="journal article" date="2013" name="Mar. Drugs">
        <title>Assessing the effectiveness of functional genetic screens for the identification of bioactive metabolites.</title>
        <authorList>
            <person name="Penesyan A."/>
            <person name="Ballestriero F."/>
            <person name="Daim M."/>
            <person name="Kjelleberg S."/>
            <person name="Thomas T."/>
            <person name="Egan S."/>
        </authorList>
    </citation>
    <scope>NUCLEOTIDE SEQUENCE</scope>
    <source>
        <strain evidence="1">D250</strain>
    </source>
</reference>
<dbReference type="GO" id="GO:0032196">
    <property type="term" value="P:transposition"/>
    <property type="evidence" value="ECO:0007669"/>
    <property type="project" value="TreeGrafter"/>
</dbReference>